<gene>
    <name evidence="2" type="ORF">A2785_02750</name>
</gene>
<dbReference type="Pfam" id="PF04350">
    <property type="entry name" value="PilO"/>
    <property type="match status" value="1"/>
</dbReference>
<comment type="caution">
    <text evidence="2">The sequence shown here is derived from an EMBL/GenBank/DDBJ whole genome shotgun (WGS) entry which is preliminary data.</text>
</comment>
<evidence type="ECO:0000313" key="3">
    <source>
        <dbReference type="Proteomes" id="UP000179069"/>
    </source>
</evidence>
<protein>
    <submittedName>
        <fullName evidence="2">Uncharacterized protein</fullName>
    </submittedName>
</protein>
<dbReference type="GO" id="GO:0043683">
    <property type="term" value="P:type IV pilus assembly"/>
    <property type="evidence" value="ECO:0007669"/>
    <property type="project" value="InterPro"/>
</dbReference>
<dbReference type="InterPro" id="IPR014717">
    <property type="entry name" value="Transl_elong_EF1B/ribsomal_bS6"/>
</dbReference>
<accession>A0A1G1VKY4</accession>
<organism evidence="2 3">
    <name type="scientific">Candidatus Chisholmbacteria bacterium RIFCSPHIGHO2_01_FULL_49_18</name>
    <dbReference type="NCBI Taxonomy" id="1797590"/>
    <lineage>
        <taxon>Bacteria</taxon>
        <taxon>Candidatus Chisholmiibacteriota</taxon>
    </lineage>
</organism>
<dbReference type="Gene3D" id="3.30.70.60">
    <property type="match status" value="1"/>
</dbReference>
<evidence type="ECO:0000313" key="2">
    <source>
        <dbReference type="EMBL" id="OGY16065.1"/>
    </source>
</evidence>
<name>A0A1G1VKY4_9BACT</name>
<dbReference type="AlphaFoldDB" id="A0A1G1VKY4"/>
<dbReference type="GO" id="GO:0043107">
    <property type="term" value="P:type IV pilus-dependent motility"/>
    <property type="evidence" value="ECO:0007669"/>
    <property type="project" value="InterPro"/>
</dbReference>
<feature type="transmembrane region" description="Helical" evidence="1">
    <location>
        <begin position="28"/>
        <end position="49"/>
    </location>
</feature>
<keyword evidence="1" id="KW-0812">Transmembrane</keyword>
<dbReference type="Proteomes" id="UP000179069">
    <property type="component" value="Unassembled WGS sequence"/>
</dbReference>
<proteinExistence type="predicted"/>
<dbReference type="InterPro" id="IPR007445">
    <property type="entry name" value="PilO"/>
</dbReference>
<dbReference type="EMBL" id="MHCI01000020">
    <property type="protein sequence ID" value="OGY16065.1"/>
    <property type="molecule type" value="Genomic_DNA"/>
</dbReference>
<sequence>MAADFQTTFRRYGRFYQSSRRYMQRKEVLVSTNVILTLFTVSFFAAFAIRPTALTITRLWREITDKREVRTQLEEKISSLEKAQASLIDVEDDLTLLNSALPPTPDFSRFLRIVEYLASTHSLLLNSSRFQDIELYVSEQAASASAAEVVTHSFSLSLRGSFSNIRAFLADLQHLDRTISLRTVSIRGSKKQEGADVFDLDFSVDADAFSYPEGSIQEKR</sequence>
<reference evidence="2 3" key="1">
    <citation type="journal article" date="2016" name="Nat. Commun.">
        <title>Thousands of microbial genomes shed light on interconnected biogeochemical processes in an aquifer system.</title>
        <authorList>
            <person name="Anantharaman K."/>
            <person name="Brown C.T."/>
            <person name="Hug L.A."/>
            <person name="Sharon I."/>
            <person name="Castelle C.J."/>
            <person name="Probst A.J."/>
            <person name="Thomas B.C."/>
            <person name="Singh A."/>
            <person name="Wilkins M.J."/>
            <person name="Karaoz U."/>
            <person name="Brodie E.L."/>
            <person name="Williams K.H."/>
            <person name="Hubbard S.S."/>
            <person name="Banfield J.F."/>
        </authorList>
    </citation>
    <scope>NUCLEOTIDE SEQUENCE [LARGE SCALE GENOMIC DNA]</scope>
</reference>
<keyword evidence="1" id="KW-1133">Transmembrane helix</keyword>
<keyword evidence="1" id="KW-0472">Membrane</keyword>
<evidence type="ECO:0000256" key="1">
    <source>
        <dbReference type="SAM" id="Phobius"/>
    </source>
</evidence>